<sequence length="28" mass="3139">MFLAVGSKPTCTYFNDVMVLLSFDNIVL</sequence>
<organism evidence="1">
    <name type="scientific">Arundo donax</name>
    <name type="common">Giant reed</name>
    <name type="synonym">Donax arundinaceus</name>
    <dbReference type="NCBI Taxonomy" id="35708"/>
    <lineage>
        <taxon>Eukaryota</taxon>
        <taxon>Viridiplantae</taxon>
        <taxon>Streptophyta</taxon>
        <taxon>Embryophyta</taxon>
        <taxon>Tracheophyta</taxon>
        <taxon>Spermatophyta</taxon>
        <taxon>Magnoliopsida</taxon>
        <taxon>Liliopsida</taxon>
        <taxon>Poales</taxon>
        <taxon>Poaceae</taxon>
        <taxon>PACMAD clade</taxon>
        <taxon>Arundinoideae</taxon>
        <taxon>Arundineae</taxon>
        <taxon>Arundo</taxon>
    </lineage>
</organism>
<protein>
    <submittedName>
        <fullName evidence="1">Uncharacterized protein</fullName>
    </submittedName>
</protein>
<proteinExistence type="predicted"/>
<dbReference type="AlphaFoldDB" id="A0A0A8Z813"/>
<accession>A0A0A8Z813</accession>
<dbReference type="EMBL" id="GBRH01262949">
    <property type="protein sequence ID" value="JAD34946.1"/>
    <property type="molecule type" value="Transcribed_RNA"/>
</dbReference>
<reference evidence="1" key="2">
    <citation type="journal article" date="2015" name="Data Brief">
        <title>Shoot transcriptome of the giant reed, Arundo donax.</title>
        <authorList>
            <person name="Barrero R.A."/>
            <person name="Guerrero F.D."/>
            <person name="Moolhuijzen P."/>
            <person name="Goolsby J.A."/>
            <person name="Tidwell J."/>
            <person name="Bellgard S.E."/>
            <person name="Bellgard M.I."/>
        </authorList>
    </citation>
    <scope>NUCLEOTIDE SEQUENCE</scope>
    <source>
        <tissue evidence="1">Shoot tissue taken approximately 20 cm above the soil surface</tissue>
    </source>
</reference>
<reference evidence="1" key="1">
    <citation type="submission" date="2014-09" db="EMBL/GenBank/DDBJ databases">
        <authorList>
            <person name="Magalhaes I.L.F."/>
            <person name="Oliveira U."/>
            <person name="Santos F.R."/>
            <person name="Vidigal T.H.D.A."/>
            <person name="Brescovit A.D."/>
            <person name="Santos A.J."/>
        </authorList>
    </citation>
    <scope>NUCLEOTIDE SEQUENCE</scope>
    <source>
        <tissue evidence="1">Shoot tissue taken approximately 20 cm above the soil surface</tissue>
    </source>
</reference>
<evidence type="ECO:0000313" key="1">
    <source>
        <dbReference type="EMBL" id="JAD34946.1"/>
    </source>
</evidence>
<name>A0A0A8Z813_ARUDO</name>